<dbReference type="Proteomes" id="UP001218218">
    <property type="component" value="Unassembled WGS sequence"/>
</dbReference>
<dbReference type="Gene3D" id="3.40.50.12660">
    <property type="match status" value="1"/>
</dbReference>
<keyword evidence="2" id="KW-1185">Reference proteome</keyword>
<reference evidence="1" key="1">
    <citation type="submission" date="2023-03" db="EMBL/GenBank/DDBJ databases">
        <title>Massive genome expansion in bonnet fungi (Mycena s.s.) driven by repeated elements and novel gene families across ecological guilds.</title>
        <authorList>
            <consortium name="Lawrence Berkeley National Laboratory"/>
            <person name="Harder C.B."/>
            <person name="Miyauchi S."/>
            <person name="Viragh M."/>
            <person name="Kuo A."/>
            <person name="Thoen E."/>
            <person name="Andreopoulos B."/>
            <person name="Lu D."/>
            <person name="Skrede I."/>
            <person name="Drula E."/>
            <person name="Henrissat B."/>
            <person name="Morin E."/>
            <person name="Kohler A."/>
            <person name="Barry K."/>
            <person name="LaButti K."/>
            <person name="Morin E."/>
            <person name="Salamov A."/>
            <person name="Lipzen A."/>
            <person name="Mereny Z."/>
            <person name="Hegedus B."/>
            <person name="Baldrian P."/>
            <person name="Stursova M."/>
            <person name="Weitz H."/>
            <person name="Taylor A."/>
            <person name="Grigoriev I.V."/>
            <person name="Nagy L.G."/>
            <person name="Martin F."/>
            <person name="Kauserud H."/>
        </authorList>
    </citation>
    <scope>NUCLEOTIDE SEQUENCE</scope>
    <source>
        <strain evidence="1">CBHHK002</strain>
    </source>
</reference>
<dbReference type="AlphaFoldDB" id="A0AAD6ZEL2"/>
<sequence length="297" mass="32587">MTSLIVTDEGKGYLKAQTPLLIIEVPSECPPSLISSPVHKKFLLIGICNHQTSAAPGGKHNAYKMRDLILDVYHYALSDITILINDGIEGRAKLTCENIVHPRKTTEQGPDTRHSTQLLNELSSSEEGDDEMMHHDRCLGPMLYDSLVQPLSYSSHLVAVLDMCHSGSLLGATFFLVCRNTQLMTKSIPQTNGPGFQKHNTPTSIAYAGAQRNMISPPSMSSLHLFRIGGSGPLHASALCTSSKGSLAQLCTLSLSIPSAAKTKDQDKNKEQLELSWILESLRKSCMWKLKLKFDKN</sequence>
<evidence type="ECO:0000313" key="2">
    <source>
        <dbReference type="Proteomes" id="UP001218218"/>
    </source>
</evidence>
<protein>
    <submittedName>
        <fullName evidence="1">Uncharacterized protein</fullName>
    </submittedName>
</protein>
<proteinExistence type="predicted"/>
<evidence type="ECO:0000313" key="1">
    <source>
        <dbReference type="EMBL" id="KAJ7319328.1"/>
    </source>
</evidence>
<organism evidence="1 2">
    <name type="scientific">Mycena albidolilacea</name>
    <dbReference type="NCBI Taxonomy" id="1033008"/>
    <lineage>
        <taxon>Eukaryota</taxon>
        <taxon>Fungi</taxon>
        <taxon>Dikarya</taxon>
        <taxon>Basidiomycota</taxon>
        <taxon>Agaricomycotina</taxon>
        <taxon>Agaricomycetes</taxon>
        <taxon>Agaricomycetidae</taxon>
        <taxon>Agaricales</taxon>
        <taxon>Marasmiineae</taxon>
        <taxon>Mycenaceae</taxon>
        <taxon>Mycena</taxon>
    </lineage>
</organism>
<accession>A0AAD6ZEL2</accession>
<gene>
    <name evidence="1" type="ORF">DFH08DRAFT_819270</name>
</gene>
<dbReference type="EMBL" id="JARIHO010000054">
    <property type="protein sequence ID" value="KAJ7319328.1"/>
    <property type="molecule type" value="Genomic_DNA"/>
</dbReference>
<name>A0AAD6ZEL2_9AGAR</name>
<comment type="caution">
    <text evidence="1">The sequence shown here is derived from an EMBL/GenBank/DDBJ whole genome shotgun (WGS) entry which is preliminary data.</text>
</comment>